<feature type="non-terminal residue" evidence="1">
    <location>
        <position position="34"/>
    </location>
</feature>
<dbReference type="AlphaFoldDB" id="A0A7J9ID56"/>
<name>A0A7J9ID56_9ROSI</name>
<accession>A0A7J9ID56</accession>
<comment type="caution">
    <text evidence="1">The sequence shown here is derived from an EMBL/GenBank/DDBJ whole genome shotgun (WGS) entry which is preliminary data.</text>
</comment>
<evidence type="ECO:0000313" key="2">
    <source>
        <dbReference type="Proteomes" id="UP000593560"/>
    </source>
</evidence>
<reference evidence="1 2" key="1">
    <citation type="journal article" date="2019" name="Genome Biol. Evol.">
        <title>Insights into the evolution of the New World diploid cottons (Gossypium, subgenus Houzingenia) based on genome sequencing.</title>
        <authorList>
            <person name="Grover C.E."/>
            <person name="Arick M.A. 2nd"/>
            <person name="Thrash A."/>
            <person name="Conover J.L."/>
            <person name="Sanders W.S."/>
            <person name="Peterson D.G."/>
            <person name="Frelichowski J.E."/>
            <person name="Scheffler J.A."/>
            <person name="Scheffler B.E."/>
            <person name="Wendel J.F."/>
        </authorList>
    </citation>
    <scope>NUCLEOTIDE SEQUENCE [LARGE SCALE GENOMIC DNA]</scope>
    <source>
        <strain evidence="1">0</strain>
        <tissue evidence="1">Leaf</tissue>
    </source>
</reference>
<evidence type="ECO:0000313" key="1">
    <source>
        <dbReference type="EMBL" id="MBA0819783.1"/>
    </source>
</evidence>
<gene>
    <name evidence="1" type="ORF">Gohar_022043</name>
</gene>
<dbReference type="Proteomes" id="UP000593560">
    <property type="component" value="Unassembled WGS sequence"/>
</dbReference>
<proteinExistence type="predicted"/>
<dbReference type="EMBL" id="JABFAD010331430">
    <property type="protein sequence ID" value="MBA0819783.1"/>
    <property type="molecule type" value="Genomic_DNA"/>
</dbReference>
<sequence length="34" mass="3781">MTALVNTQKEEDFELLEGDAKKEIVDGIPSILFS</sequence>
<keyword evidence="2" id="KW-1185">Reference proteome</keyword>
<protein>
    <submittedName>
        <fullName evidence="1">Uncharacterized protein</fullName>
    </submittedName>
</protein>
<organism evidence="1 2">
    <name type="scientific">Gossypium harknessii</name>
    <dbReference type="NCBI Taxonomy" id="34285"/>
    <lineage>
        <taxon>Eukaryota</taxon>
        <taxon>Viridiplantae</taxon>
        <taxon>Streptophyta</taxon>
        <taxon>Embryophyta</taxon>
        <taxon>Tracheophyta</taxon>
        <taxon>Spermatophyta</taxon>
        <taxon>Magnoliopsida</taxon>
        <taxon>eudicotyledons</taxon>
        <taxon>Gunneridae</taxon>
        <taxon>Pentapetalae</taxon>
        <taxon>rosids</taxon>
        <taxon>malvids</taxon>
        <taxon>Malvales</taxon>
        <taxon>Malvaceae</taxon>
        <taxon>Malvoideae</taxon>
        <taxon>Gossypium</taxon>
    </lineage>
</organism>